<gene>
    <name evidence="8" type="ORF">PCOR1329_LOCUS68442</name>
</gene>
<keyword evidence="5" id="KW-0408">Iron</keyword>
<keyword evidence="2" id="KW-0479">Metal-binding</keyword>
<dbReference type="Proteomes" id="UP001189429">
    <property type="component" value="Unassembled WGS sequence"/>
</dbReference>
<dbReference type="InterPro" id="IPR005123">
    <property type="entry name" value="Oxoglu/Fe-dep_dioxygenase_dom"/>
</dbReference>
<organism evidence="8 9">
    <name type="scientific">Prorocentrum cordatum</name>
    <dbReference type="NCBI Taxonomy" id="2364126"/>
    <lineage>
        <taxon>Eukaryota</taxon>
        <taxon>Sar</taxon>
        <taxon>Alveolata</taxon>
        <taxon>Dinophyceae</taxon>
        <taxon>Prorocentrales</taxon>
        <taxon>Prorocentraceae</taxon>
        <taxon>Prorocentrum</taxon>
    </lineage>
</organism>
<keyword evidence="4" id="KW-0560">Oxidoreductase</keyword>
<proteinExistence type="predicted"/>
<evidence type="ECO:0000313" key="9">
    <source>
        <dbReference type="Proteomes" id="UP001189429"/>
    </source>
</evidence>
<dbReference type="SMART" id="SM00702">
    <property type="entry name" value="P4Hc"/>
    <property type="match status" value="1"/>
</dbReference>
<comment type="caution">
    <text evidence="8">The sequence shown here is derived from an EMBL/GenBank/DDBJ whole genome shotgun (WGS) entry which is preliminary data.</text>
</comment>
<reference evidence="8" key="1">
    <citation type="submission" date="2023-10" db="EMBL/GenBank/DDBJ databases">
        <authorList>
            <person name="Chen Y."/>
            <person name="Shah S."/>
            <person name="Dougan E. K."/>
            <person name="Thang M."/>
            <person name="Chan C."/>
        </authorList>
    </citation>
    <scope>NUCLEOTIDE SEQUENCE [LARGE SCALE GENOMIC DNA]</scope>
</reference>
<protein>
    <recommendedName>
        <fullName evidence="7">Fe2OG dioxygenase domain-containing protein</fullName>
    </recommendedName>
</protein>
<feature type="compositionally biased region" description="Low complexity" evidence="6">
    <location>
        <begin position="7"/>
        <end position="18"/>
    </location>
</feature>
<evidence type="ECO:0000256" key="4">
    <source>
        <dbReference type="ARBA" id="ARBA00023002"/>
    </source>
</evidence>
<sequence length="340" mass="35988">MDGGGAARAAGKGPVRGPKWALLGPRGEPPGPEQCTFLPPPLSGAQVSDAVPTSFQCSCLERGAHCDVIYYSVAADAVSATASGSPCSGFLSRGGERCQPTARSVITTYYGRANEKSPRMQTARGDGAQAQSYYEVQTAAPSRPFFENSVLLIPDLVSRAECHSLIEVADRHASVTSVDSSSSFAGTCLHRLPVCELGLEAEALSFNILRDRVLHFFELNLPEAAESLFGQRSNLGRLAFSHSRAEPAVNRYTAGGEFSIHHDAHSVTVNVLLSEPDAFLGGGTAFWPQGRGSSADGAEVVLQPPRGVGVVFNGHVEHAGRPVLSGVRHVFVSSFNLVRE</sequence>
<keyword evidence="3" id="KW-0223">Dioxygenase</keyword>
<evidence type="ECO:0000256" key="6">
    <source>
        <dbReference type="SAM" id="MobiDB-lite"/>
    </source>
</evidence>
<accession>A0ABN9WLC1</accession>
<evidence type="ECO:0000256" key="3">
    <source>
        <dbReference type="ARBA" id="ARBA00022964"/>
    </source>
</evidence>
<evidence type="ECO:0000256" key="5">
    <source>
        <dbReference type="ARBA" id="ARBA00023004"/>
    </source>
</evidence>
<name>A0ABN9WLC1_9DINO</name>
<evidence type="ECO:0000313" key="8">
    <source>
        <dbReference type="EMBL" id="CAK0887360.1"/>
    </source>
</evidence>
<keyword evidence="9" id="KW-1185">Reference proteome</keyword>
<evidence type="ECO:0000256" key="2">
    <source>
        <dbReference type="ARBA" id="ARBA00022723"/>
    </source>
</evidence>
<dbReference type="PROSITE" id="PS51471">
    <property type="entry name" value="FE2OG_OXY"/>
    <property type="match status" value="1"/>
</dbReference>
<dbReference type="EMBL" id="CAUYUJ010018932">
    <property type="protein sequence ID" value="CAK0887360.1"/>
    <property type="molecule type" value="Genomic_DNA"/>
</dbReference>
<feature type="domain" description="Fe2OG dioxygenase" evidence="7">
    <location>
        <begin position="241"/>
        <end position="337"/>
    </location>
</feature>
<evidence type="ECO:0000256" key="1">
    <source>
        <dbReference type="ARBA" id="ARBA00001961"/>
    </source>
</evidence>
<dbReference type="InterPro" id="IPR006620">
    <property type="entry name" value="Pro_4_hyd_alph"/>
</dbReference>
<evidence type="ECO:0000259" key="7">
    <source>
        <dbReference type="PROSITE" id="PS51471"/>
    </source>
</evidence>
<feature type="region of interest" description="Disordered" evidence="6">
    <location>
        <begin position="1"/>
        <end position="30"/>
    </location>
</feature>
<comment type="cofactor">
    <cofactor evidence="1">
        <name>L-ascorbate</name>
        <dbReference type="ChEBI" id="CHEBI:38290"/>
    </cofactor>
</comment>
<dbReference type="Gene3D" id="2.60.120.620">
    <property type="entry name" value="q2cbj1_9rhob like domain"/>
    <property type="match status" value="1"/>
</dbReference>